<evidence type="ECO:0000313" key="9">
    <source>
        <dbReference type="EMBL" id="KAH7136131.1"/>
    </source>
</evidence>
<feature type="compositionally biased region" description="Polar residues" evidence="8">
    <location>
        <begin position="83"/>
        <end position="97"/>
    </location>
</feature>
<protein>
    <recommendedName>
        <fullName evidence="2">Developmental regulatory protein wetA</fullName>
    </recommendedName>
</protein>
<dbReference type="OrthoDB" id="2575228at2759"/>
<feature type="compositionally biased region" description="Polar residues" evidence="8">
    <location>
        <begin position="128"/>
        <end position="137"/>
    </location>
</feature>
<reference evidence="9" key="1">
    <citation type="journal article" date="2021" name="Nat. Commun.">
        <title>Genetic determinants of endophytism in the Arabidopsis root mycobiome.</title>
        <authorList>
            <person name="Mesny F."/>
            <person name="Miyauchi S."/>
            <person name="Thiergart T."/>
            <person name="Pickel B."/>
            <person name="Atanasova L."/>
            <person name="Karlsson M."/>
            <person name="Huettel B."/>
            <person name="Barry K.W."/>
            <person name="Haridas S."/>
            <person name="Chen C."/>
            <person name="Bauer D."/>
            <person name="Andreopoulos W."/>
            <person name="Pangilinan J."/>
            <person name="LaButti K."/>
            <person name="Riley R."/>
            <person name="Lipzen A."/>
            <person name="Clum A."/>
            <person name="Drula E."/>
            <person name="Henrissat B."/>
            <person name="Kohler A."/>
            <person name="Grigoriev I.V."/>
            <person name="Martin F.M."/>
            <person name="Hacquard S."/>
        </authorList>
    </citation>
    <scope>NUCLEOTIDE SEQUENCE</scope>
    <source>
        <strain evidence="9">MPI-CAGE-CH-0243</strain>
    </source>
</reference>
<feature type="region of interest" description="Disordered" evidence="8">
    <location>
        <begin position="82"/>
        <end position="102"/>
    </location>
</feature>
<comment type="similarity">
    <text evidence="1">Belongs to the wetA family.</text>
</comment>
<keyword evidence="4" id="KW-0805">Transcription regulation</keyword>
<keyword evidence="3" id="KW-0749">Sporulation</keyword>
<feature type="region of interest" description="Disordered" evidence="8">
    <location>
        <begin position="424"/>
        <end position="546"/>
    </location>
</feature>
<dbReference type="PANTHER" id="PTHR22934">
    <property type="entry name" value="PROTEIN ESC1/WETA-RELATED"/>
    <property type="match status" value="1"/>
</dbReference>
<dbReference type="AlphaFoldDB" id="A0A9P9EFF1"/>
<evidence type="ECO:0000256" key="6">
    <source>
        <dbReference type="ARBA" id="ARBA00023163"/>
    </source>
</evidence>
<feature type="region of interest" description="Disordered" evidence="8">
    <location>
        <begin position="128"/>
        <end position="164"/>
    </location>
</feature>
<feature type="region of interest" description="Disordered" evidence="8">
    <location>
        <begin position="32"/>
        <end position="68"/>
    </location>
</feature>
<dbReference type="EMBL" id="JAGMWT010000002">
    <property type="protein sequence ID" value="KAH7136131.1"/>
    <property type="molecule type" value="Genomic_DNA"/>
</dbReference>
<dbReference type="GO" id="GO:0048315">
    <property type="term" value="P:conidium formation"/>
    <property type="evidence" value="ECO:0007669"/>
    <property type="project" value="UniProtKB-KW"/>
</dbReference>
<keyword evidence="5" id="KW-0010">Activator</keyword>
<feature type="compositionally biased region" description="Low complexity" evidence="8">
    <location>
        <begin position="448"/>
        <end position="458"/>
    </location>
</feature>
<evidence type="ECO:0000256" key="7">
    <source>
        <dbReference type="ARBA" id="ARBA00023321"/>
    </source>
</evidence>
<evidence type="ECO:0000256" key="1">
    <source>
        <dbReference type="ARBA" id="ARBA00008881"/>
    </source>
</evidence>
<comment type="caution">
    <text evidence="9">The sequence shown here is derived from an EMBL/GenBank/DDBJ whole genome shotgun (WGS) entry which is preliminary data.</text>
</comment>
<feature type="compositionally biased region" description="Basic residues" evidence="8">
    <location>
        <begin position="459"/>
        <end position="475"/>
    </location>
</feature>
<evidence type="ECO:0000256" key="5">
    <source>
        <dbReference type="ARBA" id="ARBA00023159"/>
    </source>
</evidence>
<feature type="compositionally biased region" description="Basic and acidic residues" evidence="8">
    <location>
        <begin position="146"/>
        <end position="160"/>
    </location>
</feature>
<organism evidence="9 10">
    <name type="scientific">Dendryphion nanum</name>
    <dbReference type="NCBI Taxonomy" id="256645"/>
    <lineage>
        <taxon>Eukaryota</taxon>
        <taxon>Fungi</taxon>
        <taxon>Dikarya</taxon>
        <taxon>Ascomycota</taxon>
        <taxon>Pezizomycotina</taxon>
        <taxon>Dothideomycetes</taxon>
        <taxon>Pleosporomycetidae</taxon>
        <taxon>Pleosporales</taxon>
        <taxon>Torulaceae</taxon>
        <taxon>Dendryphion</taxon>
    </lineage>
</organism>
<evidence type="ECO:0000256" key="3">
    <source>
        <dbReference type="ARBA" id="ARBA00022969"/>
    </source>
</evidence>
<dbReference type="PANTHER" id="PTHR22934:SF25">
    <property type="entry name" value="DEVELOPMENTAL REGULATORY PROTEIN WETA"/>
    <property type="match status" value="1"/>
</dbReference>
<name>A0A9P9EFF1_9PLEO</name>
<dbReference type="GO" id="GO:0030435">
    <property type="term" value="P:sporulation resulting in formation of a cellular spore"/>
    <property type="evidence" value="ECO:0007669"/>
    <property type="project" value="UniProtKB-KW"/>
</dbReference>
<feature type="compositionally biased region" description="Polar residues" evidence="8">
    <location>
        <begin position="49"/>
        <end position="63"/>
    </location>
</feature>
<dbReference type="Proteomes" id="UP000700596">
    <property type="component" value="Unassembled WGS sequence"/>
</dbReference>
<keyword evidence="7" id="KW-0183">Conidiation</keyword>
<keyword evidence="10" id="KW-1185">Reference proteome</keyword>
<evidence type="ECO:0000256" key="2">
    <source>
        <dbReference type="ARBA" id="ARBA00015342"/>
    </source>
</evidence>
<proteinExistence type="inferred from homology"/>
<accession>A0A9P9EFF1</accession>
<evidence type="ECO:0000256" key="4">
    <source>
        <dbReference type="ARBA" id="ARBA00023015"/>
    </source>
</evidence>
<gene>
    <name evidence="9" type="ORF">B0J11DRAFT_424913</name>
</gene>
<keyword evidence="6" id="KW-0804">Transcription</keyword>
<evidence type="ECO:0000313" key="10">
    <source>
        <dbReference type="Proteomes" id="UP000700596"/>
    </source>
</evidence>
<dbReference type="InterPro" id="IPR040112">
    <property type="entry name" value="WetA"/>
</dbReference>
<evidence type="ECO:0000256" key="8">
    <source>
        <dbReference type="SAM" id="MobiDB-lite"/>
    </source>
</evidence>
<feature type="compositionally biased region" description="Low complexity" evidence="8">
    <location>
        <begin position="494"/>
        <end position="507"/>
    </location>
</feature>
<sequence>MRQSTDKEIEVFDLDDLFDQYLETDLLHFSDTTAEPSGSDDLAQLFDFPSSNEGEATESSSMPNRDASLDGAWHKALEVLRQNPASPTVQNNSSSIYPESKGKASLSDSELLTFEDLFELDHVEARLSLSNPSTPKPQSAAKRIKKADLNPDRSSVDRSIRNGIQKSTKKLSAFTKMMRPSHFRANIQDIWTRKMDSPTDSFQLANGLPSSPLLSEKLPQNENMQSFYPPDDQPYKVTMSPALDSSAPDISQSNYQLTPLASPAIDINSRNGDRNAFQFPGDNMAMAYLSQHACISSAALSALQTPPSSQCLPMAAWGPETPLDFSFSASPDYDAISSKSQGWWANGSTATVTAPQPSPALCHTAQPRSLSQPQYATPSIAGLGITCEISNFSGFGPDLASLANGHGTTSNGYHSASASFDMPFTPLYHPPTPGIPIGEPHKPHDTPSRSPSQSPQPRFTRRRHSHNHSHSHIHPHAQLPNHNTPRSHQRRKSSNSSEKSSATKSHSVGFVNYTPDDSQKILGGVAPSGSSKTKARREKEAADKRRKLSQAAVKAVIEAGGNLKQLEEGGLLVVE</sequence>